<reference evidence="2" key="1">
    <citation type="submission" date="2022-11" db="UniProtKB">
        <authorList>
            <consortium name="WormBaseParasite"/>
        </authorList>
    </citation>
    <scope>IDENTIFICATION</scope>
</reference>
<dbReference type="Proteomes" id="UP000887565">
    <property type="component" value="Unplaced"/>
</dbReference>
<organism evidence="1 2">
    <name type="scientific">Romanomermis culicivorax</name>
    <name type="common">Nematode worm</name>
    <dbReference type="NCBI Taxonomy" id="13658"/>
    <lineage>
        <taxon>Eukaryota</taxon>
        <taxon>Metazoa</taxon>
        <taxon>Ecdysozoa</taxon>
        <taxon>Nematoda</taxon>
        <taxon>Enoplea</taxon>
        <taxon>Dorylaimia</taxon>
        <taxon>Mermithida</taxon>
        <taxon>Mermithoidea</taxon>
        <taxon>Mermithidae</taxon>
        <taxon>Romanomermis</taxon>
    </lineage>
</organism>
<name>A0A915I6D1_ROMCU</name>
<dbReference type="AlphaFoldDB" id="A0A915I6D1"/>
<protein>
    <submittedName>
        <fullName evidence="2">Uncharacterized protein</fullName>
    </submittedName>
</protein>
<keyword evidence="1" id="KW-1185">Reference proteome</keyword>
<accession>A0A915I6D1</accession>
<sequence length="209" mass="23521">MNRILEREPSFAREPGTLVCNWFALHPIIFDEDFPTETAIEQIDIDESDYMANPHSCFHFYSHLLNIIDFQNRFLFPVPVYTYQLPTTASEHTLTTEELLDHPTSAIDVEPADKEFLDTLVFELNIAELPPSTDVSAFPTLAATADLMGMATQISNFLKLMLDDISILPPVPMDESTPVQPMAMDAETNTTIAEQTLIEIPEESIVNQS</sequence>
<evidence type="ECO:0000313" key="1">
    <source>
        <dbReference type="Proteomes" id="UP000887565"/>
    </source>
</evidence>
<evidence type="ECO:0000313" key="2">
    <source>
        <dbReference type="WBParaSite" id="nRc.2.0.1.t08924-RA"/>
    </source>
</evidence>
<dbReference type="WBParaSite" id="nRc.2.0.1.t08924-RA">
    <property type="protein sequence ID" value="nRc.2.0.1.t08924-RA"/>
    <property type="gene ID" value="nRc.2.0.1.g08924"/>
</dbReference>
<proteinExistence type="predicted"/>